<keyword evidence="3" id="KW-0862">Zinc</keyword>
<dbReference type="PROSITE" id="PS50178">
    <property type="entry name" value="ZF_FYVE"/>
    <property type="match status" value="1"/>
</dbReference>
<dbReference type="SUPFAM" id="SSF57903">
    <property type="entry name" value="FYVE/PHD zinc finger"/>
    <property type="match status" value="1"/>
</dbReference>
<evidence type="ECO:0000256" key="3">
    <source>
        <dbReference type="ARBA" id="ARBA00022833"/>
    </source>
</evidence>
<dbReference type="SUPFAM" id="SSF55961">
    <property type="entry name" value="Bet v1-like"/>
    <property type="match status" value="1"/>
</dbReference>
<dbReference type="AlphaFoldDB" id="A0AAV2YWQ3"/>
<dbReference type="InterPro" id="IPR023393">
    <property type="entry name" value="START-like_dom_sf"/>
</dbReference>
<protein>
    <recommendedName>
        <fullName evidence="5">FYVE-type domain-containing protein</fullName>
    </recommendedName>
</protein>
<keyword evidence="2 4" id="KW-0863">Zinc-finger</keyword>
<evidence type="ECO:0000313" key="6">
    <source>
        <dbReference type="EMBL" id="DAZ98440.1"/>
    </source>
</evidence>
<dbReference type="InterPro" id="IPR052727">
    <property type="entry name" value="Rab4/Rab5_effector"/>
</dbReference>
<keyword evidence="1" id="KW-0479">Metal-binding</keyword>
<gene>
    <name evidence="6" type="ORF">N0F65_001141</name>
</gene>
<dbReference type="GO" id="GO:0008270">
    <property type="term" value="F:zinc ion binding"/>
    <property type="evidence" value="ECO:0007669"/>
    <property type="project" value="UniProtKB-KW"/>
</dbReference>
<reference evidence="6" key="1">
    <citation type="submission" date="2022-11" db="EMBL/GenBank/DDBJ databases">
        <authorList>
            <person name="Morgan W.R."/>
            <person name="Tartar A."/>
        </authorList>
    </citation>
    <scope>NUCLEOTIDE SEQUENCE</scope>
    <source>
        <strain evidence="6">ARSEF 373</strain>
    </source>
</reference>
<dbReference type="Gene3D" id="3.30.530.20">
    <property type="match status" value="1"/>
</dbReference>
<dbReference type="PANTHER" id="PTHR13510:SF44">
    <property type="entry name" value="RABENOSYN-5"/>
    <property type="match status" value="1"/>
</dbReference>
<dbReference type="InterPro" id="IPR011011">
    <property type="entry name" value="Znf_FYVE_PHD"/>
</dbReference>
<proteinExistence type="predicted"/>
<dbReference type="InterPro" id="IPR017455">
    <property type="entry name" value="Znf_FYVE-rel"/>
</dbReference>
<dbReference type="InterPro" id="IPR000306">
    <property type="entry name" value="Znf_FYVE"/>
</dbReference>
<name>A0AAV2YWQ3_9STRA</name>
<dbReference type="SMART" id="SM00064">
    <property type="entry name" value="FYVE"/>
    <property type="match status" value="1"/>
</dbReference>
<evidence type="ECO:0000256" key="2">
    <source>
        <dbReference type="ARBA" id="ARBA00022771"/>
    </source>
</evidence>
<evidence type="ECO:0000313" key="7">
    <source>
        <dbReference type="Proteomes" id="UP001146120"/>
    </source>
</evidence>
<comment type="caution">
    <text evidence="6">The sequence shown here is derived from an EMBL/GenBank/DDBJ whole genome shotgun (WGS) entry which is preliminary data.</text>
</comment>
<dbReference type="EMBL" id="DAKRPA010000106">
    <property type="protein sequence ID" value="DAZ98440.1"/>
    <property type="molecule type" value="Genomic_DNA"/>
</dbReference>
<feature type="domain" description="FYVE-type" evidence="5">
    <location>
        <begin position="271"/>
        <end position="337"/>
    </location>
</feature>
<dbReference type="Pfam" id="PF01363">
    <property type="entry name" value="FYVE"/>
    <property type="match status" value="1"/>
</dbReference>
<organism evidence="6 7">
    <name type="scientific">Lagenidium giganteum</name>
    <dbReference type="NCBI Taxonomy" id="4803"/>
    <lineage>
        <taxon>Eukaryota</taxon>
        <taxon>Sar</taxon>
        <taxon>Stramenopiles</taxon>
        <taxon>Oomycota</taxon>
        <taxon>Peronosporomycetes</taxon>
        <taxon>Pythiales</taxon>
        <taxon>Pythiaceae</taxon>
    </lineage>
</organism>
<dbReference type="PANTHER" id="PTHR13510">
    <property type="entry name" value="FYVE-FINGER-CONTAINING RAB5 EFFECTOR PROTEIN RABENOSYN-5-RELATED"/>
    <property type="match status" value="1"/>
</dbReference>
<reference evidence="6" key="2">
    <citation type="journal article" date="2023" name="Microbiol Resour">
        <title>Decontamination and Annotation of the Draft Genome Sequence of the Oomycete Lagenidium giganteum ARSEF 373.</title>
        <authorList>
            <person name="Morgan W.R."/>
            <person name="Tartar A."/>
        </authorList>
    </citation>
    <scope>NUCLEOTIDE SEQUENCE</scope>
    <source>
        <strain evidence="6">ARSEF 373</strain>
    </source>
</reference>
<keyword evidence="7" id="KW-1185">Reference proteome</keyword>
<evidence type="ECO:0000259" key="5">
    <source>
        <dbReference type="PROSITE" id="PS50178"/>
    </source>
</evidence>
<dbReference type="Proteomes" id="UP001146120">
    <property type="component" value="Unassembled WGS sequence"/>
</dbReference>
<evidence type="ECO:0000256" key="1">
    <source>
        <dbReference type="ARBA" id="ARBA00022723"/>
    </source>
</evidence>
<sequence length="562" mass="63197">MVDEAGIGASAGSSRRDHQFPLSAQFFPRLKMTPEHKQSLVARTQQRVQAAIATAHWQIPAEYDSDGWKLFSGKKHFRETGIRAYSRKDKRRGKLEFRCLGRVALGMDKVLDACYADNTIEFRNKMAVLLDNFLDAAVLEVLARQTPKEPHQYVGINWFATSHRGLLRKNRDFCCLRSTGVTYDDEKQKIGFVSMESMDVPECPSLEKLLGLVRTQLSAVLLLKQHPEMQPSLLAMAHHMFTSFVRGLNMVLDVQCIARQTDVNRAMWVPNAHRKFCFLCNKRFSLLRTRHHCRSCGEVMCRDCEFVQPMSSLDRESFAFPGKELKRYCKKCVGAARTEIEHSQQQHLPLGLLYVGDDLVAQSNVSEPLTMDSLDRASDLSSTDSRRCVSETSGAISEYVPPPSRGPFAVGSRRQIPSPVLDSPLAVHLTRRSDFIIDLTRDDTFNHVNSTPPRRRRESELASRLWEISCKAQETLETTKRTSCMMSDAGSTTRLSCDAFQNLDRNIAEQADLLNVIGLVSTGRTYMESSDVEAAGLNAGCGGVRMSQTSIQSADRFEVINV</sequence>
<dbReference type="Gene3D" id="3.30.40.10">
    <property type="entry name" value="Zinc/RING finger domain, C3HC4 (zinc finger)"/>
    <property type="match status" value="1"/>
</dbReference>
<dbReference type="InterPro" id="IPR013083">
    <property type="entry name" value="Znf_RING/FYVE/PHD"/>
</dbReference>
<accession>A0AAV2YWQ3</accession>
<evidence type="ECO:0000256" key="4">
    <source>
        <dbReference type="PROSITE-ProRule" id="PRU00091"/>
    </source>
</evidence>